<dbReference type="Pfam" id="PF00512">
    <property type="entry name" value="HisKA"/>
    <property type="match status" value="1"/>
</dbReference>
<organism evidence="13 14">
    <name type="scientific">Paracidovorax anthurii</name>
    <dbReference type="NCBI Taxonomy" id="78229"/>
    <lineage>
        <taxon>Bacteria</taxon>
        <taxon>Pseudomonadati</taxon>
        <taxon>Pseudomonadota</taxon>
        <taxon>Betaproteobacteria</taxon>
        <taxon>Burkholderiales</taxon>
        <taxon>Comamonadaceae</taxon>
        <taxon>Paracidovorax</taxon>
    </lineage>
</organism>
<evidence type="ECO:0000313" key="13">
    <source>
        <dbReference type="EMBL" id="RAR85683.1"/>
    </source>
</evidence>
<dbReference type="InterPro" id="IPR003660">
    <property type="entry name" value="HAMP_dom"/>
</dbReference>
<keyword evidence="6" id="KW-0808">Transferase</keyword>
<keyword evidence="10" id="KW-0812">Transmembrane</keyword>
<evidence type="ECO:0000256" key="1">
    <source>
        <dbReference type="ARBA" id="ARBA00000085"/>
    </source>
</evidence>
<feature type="domain" description="HAMP" evidence="12">
    <location>
        <begin position="79"/>
        <end position="133"/>
    </location>
</feature>
<dbReference type="SUPFAM" id="SSF47384">
    <property type="entry name" value="Homodimeric domain of signal transducing histidine kinase"/>
    <property type="match status" value="1"/>
</dbReference>
<evidence type="ECO:0000256" key="2">
    <source>
        <dbReference type="ARBA" id="ARBA00004651"/>
    </source>
</evidence>
<dbReference type="SMART" id="SM00387">
    <property type="entry name" value="HATPase_c"/>
    <property type="match status" value="1"/>
</dbReference>
<evidence type="ECO:0000256" key="8">
    <source>
        <dbReference type="ARBA" id="ARBA00022777"/>
    </source>
</evidence>
<keyword evidence="14" id="KW-1185">Reference proteome</keyword>
<dbReference type="SUPFAM" id="SSF55874">
    <property type="entry name" value="ATPase domain of HSP90 chaperone/DNA topoisomerase II/histidine kinase"/>
    <property type="match status" value="1"/>
</dbReference>
<evidence type="ECO:0000313" key="14">
    <source>
        <dbReference type="Proteomes" id="UP000248856"/>
    </source>
</evidence>
<dbReference type="InterPro" id="IPR003661">
    <property type="entry name" value="HisK_dim/P_dom"/>
</dbReference>
<dbReference type="GO" id="GO:0000155">
    <property type="term" value="F:phosphorelay sensor kinase activity"/>
    <property type="evidence" value="ECO:0007669"/>
    <property type="project" value="InterPro"/>
</dbReference>
<dbReference type="AlphaFoldDB" id="A0A328ZKL1"/>
<comment type="catalytic activity">
    <reaction evidence="1">
        <text>ATP + protein L-histidine = ADP + protein N-phospho-L-histidine.</text>
        <dbReference type="EC" id="2.7.13.3"/>
    </reaction>
</comment>
<evidence type="ECO:0000256" key="10">
    <source>
        <dbReference type="SAM" id="Phobius"/>
    </source>
</evidence>
<dbReference type="GO" id="GO:0005886">
    <property type="term" value="C:plasma membrane"/>
    <property type="evidence" value="ECO:0007669"/>
    <property type="project" value="UniProtKB-SubCell"/>
</dbReference>
<dbReference type="PANTHER" id="PTHR44936">
    <property type="entry name" value="SENSOR PROTEIN CREC"/>
    <property type="match status" value="1"/>
</dbReference>
<dbReference type="Gene3D" id="3.30.565.10">
    <property type="entry name" value="Histidine kinase-like ATPase, C-terminal domain"/>
    <property type="match status" value="1"/>
</dbReference>
<dbReference type="CDD" id="cd06225">
    <property type="entry name" value="HAMP"/>
    <property type="match status" value="1"/>
</dbReference>
<evidence type="ECO:0000256" key="7">
    <source>
        <dbReference type="ARBA" id="ARBA00022741"/>
    </source>
</evidence>
<keyword evidence="8 13" id="KW-0418">Kinase</keyword>
<dbReference type="RefSeq" id="WP_111875999.1">
    <property type="nucleotide sequence ID" value="NZ_CBCSGC010000161.1"/>
</dbReference>
<evidence type="ECO:0000256" key="5">
    <source>
        <dbReference type="ARBA" id="ARBA00022553"/>
    </source>
</evidence>
<reference evidence="13 14" key="1">
    <citation type="submission" date="2018-06" db="EMBL/GenBank/DDBJ databases">
        <title>Genomic Encyclopedia of Archaeal and Bacterial Type Strains, Phase II (KMG-II): from individual species to whole genera.</title>
        <authorList>
            <person name="Goeker M."/>
        </authorList>
    </citation>
    <scope>NUCLEOTIDE SEQUENCE [LARGE SCALE GENOMIC DNA]</scope>
    <source>
        <strain evidence="13 14">CFPB 3232</strain>
    </source>
</reference>
<name>A0A328ZKL1_9BURK</name>
<comment type="caution">
    <text evidence="13">The sequence shown here is derived from an EMBL/GenBank/DDBJ whole genome shotgun (WGS) entry which is preliminary data.</text>
</comment>
<comment type="subcellular location">
    <subcellularLocation>
        <location evidence="2">Cell membrane</location>
        <topology evidence="2">Multi-pass membrane protein</topology>
    </subcellularLocation>
</comment>
<evidence type="ECO:0000256" key="4">
    <source>
        <dbReference type="ARBA" id="ARBA00022475"/>
    </source>
</evidence>
<protein>
    <recommendedName>
        <fullName evidence="3">histidine kinase</fullName>
        <ecNumber evidence="3">2.7.13.3</ecNumber>
    </recommendedName>
</protein>
<dbReference type="SUPFAM" id="SSF158472">
    <property type="entry name" value="HAMP domain-like"/>
    <property type="match status" value="1"/>
</dbReference>
<keyword evidence="4" id="KW-1003">Cell membrane</keyword>
<dbReference type="PRINTS" id="PR00344">
    <property type="entry name" value="BCTRLSENSOR"/>
</dbReference>
<dbReference type="InterPro" id="IPR004358">
    <property type="entry name" value="Sig_transdc_His_kin-like_C"/>
</dbReference>
<dbReference type="EC" id="2.7.13.3" evidence="3"/>
<dbReference type="SMART" id="SM00304">
    <property type="entry name" value="HAMP"/>
    <property type="match status" value="1"/>
</dbReference>
<keyword evidence="10" id="KW-1133">Transmembrane helix</keyword>
<dbReference type="InterPro" id="IPR036097">
    <property type="entry name" value="HisK_dim/P_sf"/>
</dbReference>
<dbReference type="InterPro" id="IPR050980">
    <property type="entry name" value="2C_sensor_his_kinase"/>
</dbReference>
<dbReference type="Pfam" id="PF00672">
    <property type="entry name" value="HAMP"/>
    <property type="match status" value="1"/>
</dbReference>
<evidence type="ECO:0000256" key="6">
    <source>
        <dbReference type="ARBA" id="ARBA00022679"/>
    </source>
</evidence>
<dbReference type="GO" id="GO:0005524">
    <property type="term" value="F:ATP binding"/>
    <property type="evidence" value="ECO:0007669"/>
    <property type="project" value="UniProtKB-KW"/>
</dbReference>
<dbReference type="Gene3D" id="6.10.340.10">
    <property type="match status" value="1"/>
</dbReference>
<dbReference type="PROSITE" id="PS50885">
    <property type="entry name" value="HAMP"/>
    <property type="match status" value="1"/>
</dbReference>
<dbReference type="Proteomes" id="UP000248856">
    <property type="component" value="Unassembled WGS sequence"/>
</dbReference>
<keyword evidence="5" id="KW-0597">Phosphoprotein</keyword>
<dbReference type="PROSITE" id="PS50109">
    <property type="entry name" value="HIS_KIN"/>
    <property type="match status" value="1"/>
</dbReference>
<dbReference type="Gene3D" id="1.10.287.130">
    <property type="match status" value="1"/>
</dbReference>
<feature type="transmembrane region" description="Helical" evidence="10">
    <location>
        <begin position="56"/>
        <end position="77"/>
    </location>
</feature>
<feature type="domain" description="Histidine kinase" evidence="11">
    <location>
        <begin position="141"/>
        <end position="354"/>
    </location>
</feature>
<keyword evidence="10" id="KW-0472">Membrane</keyword>
<gene>
    <name evidence="13" type="ORF">AX018_1004144</name>
</gene>
<dbReference type="CDD" id="cd00082">
    <property type="entry name" value="HisKA"/>
    <property type="match status" value="1"/>
</dbReference>
<feature type="transmembrane region" description="Helical" evidence="10">
    <location>
        <begin position="12"/>
        <end position="36"/>
    </location>
</feature>
<dbReference type="Pfam" id="PF02518">
    <property type="entry name" value="HATPase_c"/>
    <property type="match status" value="1"/>
</dbReference>
<evidence type="ECO:0000256" key="3">
    <source>
        <dbReference type="ARBA" id="ARBA00012438"/>
    </source>
</evidence>
<dbReference type="PANTHER" id="PTHR44936:SF10">
    <property type="entry name" value="SENSOR PROTEIN RSTB"/>
    <property type="match status" value="1"/>
</dbReference>
<evidence type="ECO:0000259" key="12">
    <source>
        <dbReference type="PROSITE" id="PS50885"/>
    </source>
</evidence>
<dbReference type="EMBL" id="QLTA01000004">
    <property type="protein sequence ID" value="RAR85683.1"/>
    <property type="molecule type" value="Genomic_DNA"/>
</dbReference>
<proteinExistence type="predicted"/>
<dbReference type="OrthoDB" id="9804645at2"/>
<accession>A0A328ZKL1</accession>
<sequence length="367" mass="39680">MKLEGLSRQIARSMMAIAFSVSLLVLLTSYAFYFLWKTYWPENFSDESLVPTVPELLWMIGTTMAGLALAVVVAINLSKRILVPLNSVADSIRRVAQGDLAARADAGDRSLGEAALLADDFNLLAEKLQRMTQEQTFWNAAIAHELRTPVTILRGRLQGLAEGVFEPEEALFQTLLTQVDGLTRLIEDLRVVGLAESGHLDLHIREANLDEEIRDVVAFCDAALRSAGQRAVLDLQAGPVRCDPMRIRQALLALIENVRRHAVAGDVIIRTHIDGTNVLLRVEDEGPGIPEEFASQVFTAFRRNPAAQAETDHKGTGLGLAVVAAIAHAHRGQASCRPTARGGSLFELAWAGAIGEPGANAAGQAAD</sequence>
<keyword evidence="7" id="KW-0547">Nucleotide-binding</keyword>
<dbReference type="SMART" id="SM00388">
    <property type="entry name" value="HisKA"/>
    <property type="match status" value="1"/>
</dbReference>
<dbReference type="InterPro" id="IPR003594">
    <property type="entry name" value="HATPase_dom"/>
</dbReference>
<evidence type="ECO:0000259" key="11">
    <source>
        <dbReference type="PROSITE" id="PS50109"/>
    </source>
</evidence>
<keyword evidence="9" id="KW-0067">ATP-binding</keyword>
<dbReference type="InterPro" id="IPR036890">
    <property type="entry name" value="HATPase_C_sf"/>
</dbReference>
<dbReference type="InterPro" id="IPR005467">
    <property type="entry name" value="His_kinase_dom"/>
</dbReference>
<evidence type="ECO:0000256" key="9">
    <source>
        <dbReference type="ARBA" id="ARBA00022840"/>
    </source>
</evidence>